<sequence>MKTYVSLLGYDTSQFYSLIVKYGIEKNDRIVLIRPQEESDGQGKKSVREIEDIANKIDKSIKVDVHRVNHLDFNSMLLSIIDLLESIETEIIANISGGSRDIFLAFSIACLTQTGKISKVTNYSDVDRELREIQLPHIVNALDEKLNILLEDIVKHEPTIASEIADRLQISESTISRNVNKLKGLRAIDVDNQGKTRYISTTTTGKIFLKIKN</sequence>
<proteinExistence type="predicted"/>
<name>A0A0E3LTQ7_METMZ</name>
<dbReference type="SUPFAM" id="SSF46785">
    <property type="entry name" value="Winged helix' DNA-binding domain"/>
    <property type="match status" value="1"/>
</dbReference>
<dbReference type="PATRIC" id="fig|213585.10.peg.923"/>
<feature type="domain" description="Csa3 N-terminal" evidence="1">
    <location>
        <begin position="2"/>
        <end position="114"/>
    </location>
</feature>
<dbReference type="Gene3D" id="3.40.50.11700">
    <property type="match status" value="1"/>
</dbReference>
<dbReference type="InterPro" id="IPR036390">
    <property type="entry name" value="WH_DNA-bd_sf"/>
</dbReference>
<dbReference type="InterPro" id="IPR010163">
    <property type="entry name" value="Csa3"/>
</dbReference>
<dbReference type="HOGENOM" id="CLU_107894_0_0_2"/>
<dbReference type="RefSeq" id="WP_048041823.1">
    <property type="nucleotide sequence ID" value="NZ_CP009512.1"/>
</dbReference>
<dbReference type="Proteomes" id="UP000033097">
    <property type="component" value="Chromosome"/>
</dbReference>
<dbReference type="InterPro" id="IPR054588">
    <property type="entry name" value="Csa3_N"/>
</dbReference>
<dbReference type="Pfam" id="PF22662">
    <property type="entry name" value="Csa3_N"/>
    <property type="match status" value="1"/>
</dbReference>
<evidence type="ECO:0000313" key="3">
    <source>
        <dbReference type="Proteomes" id="UP000033097"/>
    </source>
</evidence>
<dbReference type="EMBL" id="CP009512">
    <property type="protein sequence ID" value="AKB63941.1"/>
    <property type="molecule type" value="Genomic_DNA"/>
</dbReference>
<dbReference type="KEGG" id="mmj:MSMAS_0745"/>
<dbReference type="NCBIfam" id="TIGR01884">
    <property type="entry name" value="cas_HTH"/>
    <property type="match status" value="1"/>
</dbReference>
<evidence type="ECO:0000313" key="2">
    <source>
        <dbReference type="EMBL" id="AKB63941.1"/>
    </source>
</evidence>
<evidence type="ECO:0000259" key="1">
    <source>
        <dbReference type="Pfam" id="PF22662"/>
    </source>
</evidence>
<reference evidence="2 3" key="1">
    <citation type="submission" date="2014-07" db="EMBL/GenBank/DDBJ databases">
        <title>Methanogenic archaea and the global carbon cycle.</title>
        <authorList>
            <person name="Henriksen J.R."/>
            <person name="Luke J."/>
            <person name="Reinhart S."/>
            <person name="Benedict M.N."/>
            <person name="Youngblut N.D."/>
            <person name="Metcalf M.E."/>
            <person name="Whitaker R.J."/>
            <person name="Metcalf W.W."/>
        </authorList>
    </citation>
    <scope>NUCLEOTIDE SEQUENCE [LARGE SCALE GENOMIC DNA]</scope>
    <source>
        <strain evidence="2 3">S-6</strain>
    </source>
</reference>
<dbReference type="Gene3D" id="1.10.10.10">
    <property type="entry name" value="Winged helix-like DNA-binding domain superfamily/Winged helix DNA-binding domain"/>
    <property type="match status" value="1"/>
</dbReference>
<dbReference type="AlphaFoldDB" id="A0A0E3LTQ7"/>
<protein>
    <recommendedName>
        <fullName evidence="1">Csa3 N-terminal domain-containing protein</fullName>
    </recommendedName>
</protein>
<dbReference type="GeneID" id="24838362"/>
<gene>
    <name evidence="2" type="ORF">MSMAS_0745</name>
</gene>
<dbReference type="STRING" id="213585.MSMAS_0745"/>
<accession>A0A0E3LTQ7</accession>
<organism evidence="2 3">
    <name type="scientific">Methanosarcina mazei S-6</name>
    <dbReference type="NCBI Taxonomy" id="213585"/>
    <lineage>
        <taxon>Archaea</taxon>
        <taxon>Methanobacteriati</taxon>
        <taxon>Methanobacteriota</taxon>
        <taxon>Stenosarchaea group</taxon>
        <taxon>Methanomicrobia</taxon>
        <taxon>Methanosarcinales</taxon>
        <taxon>Methanosarcinaceae</taxon>
        <taxon>Methanosarcina</taxon>
    </lineage>
</organism>
<dbReference type="InterPro" id="IPR036388">
    <property type="entry name" value="WH-like_DNA-bd_sf"/>
</dbReference>